<evidence type="ECO:0000256" key="1">
    <source>
        <dbReference type="ARBA" id="ARBA00007197"/>
    </source>
</evidence>
<keyword evidence="7" id="KW-1185">Reference proteome</keyword>
<dbReference type="Proteomes" id="UP001153620">
    <property type="component" value="Chromosome 1"/>
</dbReference>
<reference evidence="6" key="2">
    <citation type="submission" date="2022-10" db="EMBL/GenBank/DDBJ databases">
        <authorList>
            <consortium name="ENA_rothamsted_submissions"/>
            <consortium name="culmorum"/>
            <person name="King R."/>
        </authorList>
    </citation>
    <scope>NUCLEOTIDE SEQUENCE</scope>
</reference>
<protein>
    <recommendedName>
        <fullName evidence="8">39S ribosomal protein L12, mitochondrial</fullName>
    </recommendedName>
</protein>
<dbReference type="OrthoDB" id="250175at2759"/>
<dbReference type="SUPFAM" id="SSF54736">
    <property type="entry name" value="ClpS-like"/>
    <property type="match status" value="1"/>
</dbReference>
<feature type="domain" description="Large ribosomal subunit protein bL12 oligomerization" evidence="5">
    <location>
        <begin position="52"/>
        <end position="102"/>
    </location>
</feature>
<dbReference type="GO" id="GO:0003729">
    <property type="term" value="F:mRNA binding"/>
    <property type="evidence" value="ECO:0007669"/>
    <property type="project" value="TreeGrafter"/>
</dbReference>
<evidence type="ECO:0000313" key="7">
    <source>
        <dbReference type="Proteomes" id="UP001153620"/>
    </source>
</evidence>
<comment type="similarity">
    <text evidence="1">Belongs to the bacterial ribosomal protein bL12 family.</text>
</comment>
<evidence type="ECO:0000313" key="6">
    <source>
        <dbReference type="EMBL" id="CAG9798119.1"/>
    </source>
</evidence>
<dbReference type="InterPro" id="IPR036235">
    <property type="entry name" value="Ribosomal_bL12_oligo_N_sf"/>
</dbReference>
<dbReference type="InterPro" id="IPR014719">
    <property type="entry name" value="Ribosomal_bL12_C/ClpS-like"/>
</dbReference>
<evidence type="ECO:0000259" key="5">
    <source>
        <dbReference type="Pfam" id="PF16320"/>
    </source>
</evidence>
<evidence type="ECO:0008006" key="8">
    <source>
        <dbReference type="Google" id="ProtNLM"/>
    </source>
</evidence>
<dbReference type="FunFam" id="3.30.1390.10:FF:000001">
    <property type="entry name" value="50S ribosomal protein L7/L12"/>
    <property type="match status" value="1"/>
</dbReference>
<gene>
    <name evidence="6" type="ORF">CHIRRI_LOCUS1104</name>
</gene>
<evidence type="ECO:0000256" key="3">
    <source>
        <dbReference type="ARBA" id="ARBA00023274"/>
    </source>
</evidence>
<reference evidence="6" key="1">
    <citation type="submission" date="2022-01" db="EMBL/GenBank/DDBJ databases">
        <authorList>
            <person name="King R."/>
        </authorList>
    </citation>
    <scope>NUCLEOTIDE SEQUENCE</scope>
</reference>
<keyword evidence="2" id="KW-0689">Ribosomal protein</keyword>
<dbReference type="InterPro" id="IPR008932">
    <property type="entry name" value="Ribosomal_bL12_oligo"/>
</dbReference>
<sequence length="185" mass="20391">MLKTTAMLNLIRISTRSMRTTTIYRNVQAATATSEKLQVPVPESSDKPFNPKLDNIVNQIAGLNILEVSELSSLLKKKLNLPDTAMMPMSGFVAQAGPAQAAEEEEEAAPKIVKSLFKVKMTKFDDKQKVALIKEIKSLFDGMNLVQAKKFVESVPTIVKEDVSKEEAEKLKEALTKIGAVIEVE</sequence>
<dbReference type="HAMAP" id="MF_00368">
    <property type="entry name" value="Ribosomal_bL12"/>
    <property type="match status" value="1"/>
</dbReference>
<evidence type="ECO:0000259" key="4">
    <source>
        <dbReference type="Pfam" id="PF00542"/>
    </source>
</evidence>
<dbReference type="AlphaFoldDB" id="A0A9N9RHM1"/>
<dbReference type="PANTHER" id="PTHR45987">
    <property type="entry name" value="39S RIBOSOMAL PROTEIN L12"/>
    <property type="match status" value="1"/>
</dbReference>
<dbReference type="Gene3D" id="1.20.5.710">
    <property type="entry name" value="Single helix bin"/>
    <property type="match status" value="1"/>
</dbReference>
<accession>A0A9N9RHM1</accession>
<organism evidence="6 7">
    <name type="scientific">Chironomus riparius</name>
    <dbReference type="NCBI Taxonomy" id="315576"/>
    <lineage>
        <taxon>Eukaryota</taxon>
        <taxon>Metazoa</taxon>
        <taxon>Ecdysozoa</taxon>
        <taxon>Arthropoda</taxon>
        <taxon>Hexapoda</taxon>
        <taxon>Insecta</taxon>
        <taxon>Pterygota</taxon>
        <taxon>Neoptera</taxon>
        <taxon>Endopterygota</taxon>
        <taxon>Diptera</taxon>
        <taxon>Nematocera</taxon>
        <taxon>Chironomoidea</taxon>
        <taxon>Chironomidae</taxon>
        <taxon>Chironominae</taxon>
        <taxon>Chironomus</taxon>
    </lineage>
</organism>
<dbReference type="Pfam" id="PF00542">
    <property type="entry name" value="Ribosomal_L12"/>
    <property type="match status" value="1"/>
</dbReference>
<keyword evidence="3" id="KW-0687">Ribonucleoprotein</keyword>
<dbReference type="Gene3D" id="3.30.1390.10">
    <property type="match status" value="1"/>
</dbReference>
<dbReference type="GO" id="GO:0005762">
    <property type="term" value="C:mitochondrial large ribosomal subunit"/>
    <property type="evidence" value="ECO:0007669"/>
    <property type="project" value="TreeGrafter"/>
</dbReference>
<dbReference type="PANTHER" id="PTHR45987:SF4">
    <property type="entry name" value="LARGE RIBOSOMAL SUBUNIT PROTEIN BL12M"/>
    <property type="match status" value="1"/>
</dbReference>
<dbReference type="EMBL" id="OU895877">
    <property type="protein sequence ID" value="CAG9798119.1"/>
    <property type="molecule type" value="Genomic_DNA"/>
</dbReference>
<dbReference type="GO" id="GO:0003735">
    <property type="term" value="F:structural constituent of ribosome"/>
    <property type="evidence" value="ECO:0007669"/>
    <property type="project" value="InterPro"/>
</dbReference>
<dbReference type="Pfam" id="PF16320">
    <property type="entry name" value="Ribosomal_L12_N"/>
    <property type="match status" value="1"/>
</dbReference>
<dbReference type="SUPFAM" id="SSF48300">
    <property type="entry name" value="Ribosomal protein L7/12, oligomerisation (N-terminal) domain"/>
    <property type="match status" value="1"/>
</dbReference>
<evidence type="ECO:0000256" key="2">
    <source>
        <dbReference type="ARBA" id="ARBA00022980"/>
    </source>
</evidence>
<name>A0A9N9RHM1_9DIPT</name>
<dbReference type="InterPro" id="IPR000206">
    <property type="entry name" value="Ribosomal_bL12"/>
</dbReference>
<dbReference type="InterPro" id="IPR013823">
    <property type="entry name" value="Ribosomal_bL12_C"/>
</dbReference>
<feature type="domain" description="Large ribosomal subunit protein bL12 C-terminal" evidence="4">
    <location>
        <begin position="117"/>
        <end position="185"/>
    </location>
</feature>
<proteinExistence type="inferred from homology"/>
<dbReference type="GO" id="GO:0006412">
    <property type="term" value="P:translation"/>
    <property type="evidence" value="ECO:0007669"/>
    <property type="project" value="InterPro"/>
</dbReference>